<organism evidence="3 4">
    <name type="scientific">Arenibacter nanhaiticus</name>
    <dbReference type="NCBI Taxonomy" id="558155"/>
    <lineage>
        <taxon>Bacteria</taxon>
        <taxon>Pseudomonadati</taxon>
        <taxon>Bacteroidota</taxon>
        <taxon>Flavobacteriia</taxon>
        <taxon>Flavobacteriales</taxon>
        <taxon>Flavobacteriaceae</taxon>
        <taxon>Arenibacter</taxon>
    </lineage>
</organism>
<proteinExistence type="predicted"/>
<dbReference type="SUPFAM" id="SSF46565">
    <property type="entry name" value="Chaperone J-domain"/>
    <property type="match status" value="1"/>
</dbReference>
<feature type="compositionally biased region" description="Basic and acidic residues" evidence="2">
    <location>
        <begin position="95"/>
        <end position="105"/>
    </location>
</feature>
<dbReference type="EMBL" id="FQYX01000023">
    <property type="protein sequence ID" value="SHJ50438.1"/>
    <property type="molecule type" value="Genomic_DNA"/>
</dbReference>
<evidence type="ECO:0000256" key="1">
    <source>
        <dbReference type="SAM" id="Coils"/>
    </source>
</evidence>
<dbReference type="RefSeq" id="WP_072765228.1">
    <property type="nucleotide sequence ID" value="NZ_FQYX01000023.1"/>
</dbReference>
<dbReference type="OrthoDB" id="965484at2"/>
<evidence type="ECO:0000313" key="4">
    <source>
        <dbReference type="Proteomes" id="UP000184231"/>
    </source>
</evidence>
<evidence type="ECO:0000313" key="3">
    <source>
        <dbReference type="EMBL" id="SHJ50438.1"/>
    </source>
</evidence>
<evidence type="ECO:0008006" key="5">
    <source>
        <dbReference type="Google" id="ProtNLM"/>
    </source>
</evidence>
<evidence type="ECO:0000256" key="2">
    <source>
        <dbReference type="SAM" id="MobiDB-lite"/>
    </source>
</evidence>
<gene>
    <name evidence="3" type="ORF">SAMN04487911_12323</name>
</gene>
<reference evidence="3 4" key="1">
    <citation type="submission" date="2016-11" db="EMBL/GenBank/DDBJ databases">
        <authorList>
            <person name="Jaros S."/>
            <person name="Januszkiewicz K."/>
            <person name="Wedrychowicz H."/>
        </authorList>
    </citation>
    <scope>NUCLEOTIDE SEQUENCE [LARGE SCALE GENOMIC DNA]</scope>
    <source>
        <strain evidence="3 4">CGMCC 1.8863</strain>
    </source>
</reference>
<name>A0A1M6JUR5_9FLAO</name>
<protein>
    <recommendedName>
        <fullName evidence="5">DnaJ domain-containing protein</fullName>
    </recommendedName>
</protein>
<keyword evidence="4" id="KW-1185">Reference proteome</keyword>
<keyword evidence="1" id="KW-0175">Coiled coil</keyword>
<feature type="coiled-coil region" evidence="1">
    <location>
        <begin position="14"/>
        <end position="41"/>
    </location>
</feature>
<accession>A0A1M6JUR5</accession>
<dbReference type="AlphaFoldDB" id="A0A1M6JUR5"/>
<feature type="compositionally biased region" description="Basic residues" evidence="2">
    <location>
        <begin position="67"/>
        <end position="79"/>
    </location>
</feature>
<sequence length="237" mass="27174">MNKEELPSIPDSDQSLLQAKIDKLTAELQEVLQKLSAFENTLRAYVADEIIAEQELSLLYKQQKKAKKEKRLSQKKRGKNFAAPTGLKPANLTKPIDKNPEDQKEKKRLYREAMLYVHPDKFSMEEEKSALATEVTAKLIDIYQSGDLATLQAYHAHIFSGHALIASKPFLKPTAIDGNTYLEMELQALKSKLAQVKDSYTYRVLTTYDNPMTFKEELKAYYTDRLAKLRKRTRTKA</sequence>
<dbReference type="STRING" id="558155.SAMN04487911_12323"/>
<dbReference type="InterPro" id="IPR036869">
    <property type="entry name" value="J_dom_sf"/>
</dbReference>
<feature type="region of interest" description="Disordered" evidence="2">
    <location>
        <begin position="67"/>
        <end position="105"/>
    </location>
</feature>
<dbReference type="Proteomes" id="UP000184231">
    <property type="component" value="Unassembled WGS sequence"/>
</dbReference>